<evidence type="ECO:0000256" key="5">
    <source>
        <dbReference type="ARBA" id="ARBA00022679"/>
    </source>
</evidence>
<dbReference type="PATRIC" id="fig|1196324.3.peg.1394"/>
<dbReference type="Proteomes" id="UP000004080">
    <property type="component" value="Unassembled WGS sequence"/>
</dbReference>
<dbReference type="GO" id="GO:0016036">
    <property type="term" value="P:cellular response to phosphate starvation"/>
    <property type="evidence" value="ECO:0007669"/>
    <property type="project" value="TreeGrafter"/>
</dbReference>
<evidence type="ECO:0000256" key="3">
    <source>
        <dbReference type="ARBA" id="ARBA00012438"/>
    </source>
</evidence>
<keyword evidence="11" id="KW-1133">Transmembrane helix</keyword>
<dbReference type="AlphaFoldDB" id="I8AL11"/>
<evidence type="ECO:0000256" key="7">
    <source>
        <dbReference type="ARBA" id="ARBA00022777"/>
    </source>
</evidence>
<comment type="subcellular location">
    <subcellularLocation>
        <location evidence="2">Cell membrane</location>
        <topology evidence="2">Multi-pass membrane protein</topology>
    </subcellularLocation>
</comment>
<dbReference type="CDD" id="cd00075">
    <property type="entry name" value="HATPase"/>
    <property type="match status" value="1"/>
</dbReference>
<dbReference type="OrthoDB" id="9813151at2"/>
<dbReference type="CDD" id="cd00082">
    <property type="entry name" value="HisKA"/>
    <property type="match status" value="1"/>
</dbReference>
<dbReference type="InterPro" id="IPR004358">
    <property type="entry name" value="Sig_transdc_His_kin-like_C"/>
</dbReference>
<evidence type="ECO:0000256" key="1">
    <source>
        <dbReference type="ARBA" id="ARBA00000085"/>
    </source>
</evidence>
<evidence type="ECO:0000259" key="12">
    <source>
        <dbReference type="PROSITE" id="PS50109"/>
    </source>
</evidence>
<feature type="domain" description="Histidine kinase" evidence="12">
    <location>
        <begin position="233"/>
        <end position="453"/>
    </location>
</feature>
<comment type="catalytic activity">
    <reaction evidence="1">
        <text>ATP + protein L-histidine = ADP + protein N-phospho-L-histidine.</text>
        <dbReference type="EC" id="2.7.13.3"/>
    </reaction>
</comment>
<evidence type="ECO:0000256" key="6">
    <source>
        <dbReference type="ARBA" id="ARBA00022741"/>
    </source>
</evidence>
<evidence type="ECO:0000313" key="13">
    <source>
        <dbReference type="EMBL" id="EIT86289.1"/>
    </source>
</evidence>
<accession>I8AL11</accession>
<dbReference type="Pfam" id="PF00512">
    <property type="entry name" value="HisKA"/>
    <property type="match status" value="1"/>
</dbReference>
<dbReference type="InterPro" id="IPR036097">
    <property type="entry name" value="HisK_dim/P_sf"/>
</dbReference>
<evidence type="ECO:0000256" key="9">
    <source>
        <dbReference type="ARBA" id="ARBA00023012"/>
    </source>
</evidence>
<keyword evidence="4" id="KW-0597">Phosphoprotein</keyword>
<name>I8AL11_9BACL</name>
<dbReference type="GO" id="GO:0005886">
    <property type="term" value="C:plasma membrane"/>
    <property type="evidence" value="ECO:0007669"/>
    <property type="project" value="UniProtKB-SubCell"/>
</dbReference>
<keyword evidence="9" id="KW-0902">Two-component regulatory system</keyword>
<comment type="caution">
    <text evidence="13">The sequence shown here is derived from an EMBL/GenBank/DDBJ whole genome shotgun (WGS) entry which is preliminary data.</text>
</comment>
<reference evidence="13 14" key="1">
    <citation type="journal article" date="2012" name="J. Bacteriol.">
        <title>Genome of Bacillus macauensis ZFHKF-1, a Long-Chain-Forming Bacterium.</title>
        <authorList>
            <person name="Cai L."/>
            <person name="Zhang T."/>
        </authorList>
    </citation>
    <scope>NUCLEOTIDE SEQUENCE [LARGE SCALE GENOMIC DNA]</scope>
    <source>
        <strain evidence="13 14">ZFHKF-1</strain>
    </source>
</reference>
<feature type="transmembrane region" description="Helical" evidence="11">
    <location>
        <begin position="189"/>
        <end position="212"/>
    </location>
</feature>
<keyword evidence="6" id="KW-0547">Nucleotide-binding</keyword>
<keyword evidence="11" id="KW-0812">Transmembrane</keyword>
<dbReference type="EC" id="2.7.13.3" evidence="3"/>
<evidence type="ECO:0000256" key="8">
    <source>
        <dbReference type="ARBA" id="ARBA00022840"/>
    </source>
</evidence>
<keyword evidence="5" id="KW-0808">Transferase</keyword>
<protein>
    <recommendedName>
        <fullName evidence="3">histidine kinase</fullName>
        <ecNumber evidence="3">2.7.13.3</ecNumber>
    </recommendedName>
</protein>
<dbReference type="SMART" id="SM00388">
    <property type="entry name" value="HisKA"/>
    <property type="match status" value="1"/>
</dbReference>
<gene>
    <name evidence="13" type="ORF">A374_06806</name>
</gene>
<dbReference type="RefSeq" id="WP_007201458.1">
    <property type="nucleotide sequence ID" value="NZ_AKKV01000022.1"/>
</dbReference>
<keyword evidence="10 11" id="KW-0472">Membrane</keyword>
<dbReference type="eggNOG" id="COG5002">
    <property type="taxonomic scope" value="Bacteria"/>
</dbReference>
<evidence type="ECO:0000313" key="14">
    <source>
        <dbReference type="Proteomes" id="UP000004080"/>
    </source>
</evidence>
<dbReference type="GO" id="GO:0004721">
    <property type="term" value="F:phosphoprotein phosphatase activity"/>
    <property type="evidence" value="ECO:0007669"/>
    <property type="project" value="TreeGrafter"/>
</dbReference>
<evidence type="ECO:0000256" key="10">
    <source>
        <dbReference type="ARBA" id="ARBA00023136"/>
    </source>
</evidence>
<dbReference type="Gene3D" id="1.10.287.130">
    <property type="match status" value="1"/>
</dbReference>
<keyword evidence="8" id="KW-0067">ATP-binding</keyword>
<evidence type="ECO:0000256" key="2">
    <source>
        <dbReference type="ARBA" id="ARBA00004651"/>
    </source>
</evidence>
<dbReference type="EMBL" id="AKKV01000022">
    <property type="protein sequence ID" value="EIT86289.1"/>
    <property type="molecule type" value="Genomic_DNA"/>
</dbReference>
<keyword evidence="14" id="KW-1185">Reference proteome</keyword>
<dbReference type="PROSITE" id="PS50109">
    <property type="entry name" value="HIS_KIN"/>
    <property type="match status" value="1"/>
</dbReference>
<dbReference type="SMART" id="SM00387">
    <property type="entry name" value="HATPase_c"/>
    <property type="match status" value="1"/>
</dbReference>
<dbReference type="FunFam" id="3.30.565.10:FF:000006">
    <property type="entry name" value="Sensor histidine kinase WalK"/>
    <property type="match status" value="1"/>
</dbReference>
<sequence>MKINVFSRFNYFKKMNLIDRTQWRLTMIYTGLLLLFLLLFMAIVYTSLYGLIVANQEHSLTKLASQEAKSAQGKISKGRTPSIQNFFMLSQEQFFYYVVDEKGEYQAGDEVYHQMRPQILKRLKGWEPKEDEIRYEKMNATYYVPWVEDSDSKKVDLMITGQKLYKNGKYLGTFYTGKSITHRTELFSWLLKIFLVVLAVFSVVAVYISYFMSKRAIKPIIRSYMKQREFTADASHELRTPLSVVLSSINALEMEKPLKEDEFSASVLSNMKYEVKRMIQLVGDLLTLARSDADQDAMTKEVFDLKKEAEIVIHSLETLAAEKAITIKLTPEEGLYVYGNKQRLDQLLYILLENAMKYSPECKCVEVHLAVERQEFGKILVISVKDEGIGIHPEDRERIFERFYRVDKSRSKQLGGHGLGLSIAKWIVASHNGTITADGQVGKGTTFTIKIPQ</sequence>
<evidence type="ECO:0000256" key="4">
    <source>
        <dbReference type="ARBA" id="ARBA00022553"/>
    </source>
</evidence>
<dbReference type="SUPFAM" id="SSF47384">
    <property type="entry name" value="Homodimeric domain of signal transducing histidine kinase"/>
    <property type="match status" value="1"/>
</dbReference>
<dbReference type="InterPro" id="IPR005467">
    <property type="entry name" value="His_kinase_dom"/>
</dbReference>
<evidence type="ECO:0000256" key="11">
    <source>
        <dbReference type="SAM" id="Phobius"/>
    </source>
</evidence>
<dbReference type="PRINTS" id="PR00344">
    <property type="entry name" value="BCTRLSENSOR"/>
</dbReference>
<dbReference type="Pfam" id="PF02518">
    <property type="entry name" value="HATPase_c"/>
    <property type="match status" value="1"/>
</dbReference>
<dbReference type="GO" id="GO:0005524">
    <property type="term" value="F:ATP binding"/>
    <property type="evidence" value="ECO:0007669"/>
    <property type="project" value="UniProtKB-KW"/>
</dbReference>
<organism evidence="13 14">
    <name type="scientific">Fictibacillus macauensis ZFHKF-1</name>
    <dbReference type="NCBI Taxonomy" id="1196324"/>
    <lineage>
        <taxon>Bacteria</taxon>
        <taxon>Bacillati</taxon>
        <taxon>Bacillota</taxon>
        <taxon>Bacilli</taxon>
        <taxon>Bacillales</taxon>
        <taxon>Fictibacillaceae</taxon>
        <taxon>Fictibacillus</taxon>
    </lineage>
</organism>
<dbReference type="InterPro" id="IPR003594">
    <property type="entry name" value="HATPase_dom"/>
</dbReference>
<dbReference type="PANTHER" id="PTHR45453:SF1">
    <property type="entry name" value="PHOSPHATE REGULON SENSOR PROTEIN PHOR"/>
    <property type="match status" value="1"/>
</dbReference>
<dbReference type="GO" id="GO:0000155">
    <property type="term" value="F:phosphorelay sensor kinase activity"/>
    <property type="evidence" value="ECO:0007669"/>
    <property type="project" value="InterPro"/>
</dbReference>
<dbReference type="Gene3D" id="3.30.565.10">
    <property type="entry name" value="Histidine kinase-like ATPase, C-terminal domain"/>
    <property type="match status" value="1"/>
</dbReference>
<dbReference type="PANTHER" id="PTHR45453">
    <property type="entry name" value="PHOSPHATE REGULON SENSOR PROTEIN PHOR"/>
    <property type="match status" value="1"/>
</dbReference>
<proteinExistence type="predicted"/>
<dbReference type="SUPFAM" id="SSF55874">
    <property type="entry name" value="ATPase domain of HSP90 chaperone/DNA topoisomerase II/histidine kinase"/>
    <property type="match status" value="1"/>
</dbReference>
<keyword evidence="7 13" id="KW-0418">Kinase</keyword>
<dbReference type="FunFam" id="1.10.287.130:FF:000001">
    <property type="entry name" value="Two-component sensor histidine kinase"/>
    <property type="match status" value="1"/>
</dbReference>
<dbReference type="InterPro" id="IPR003661">
    <property type="entry name" value="HisK_dim/P_dom"/>
</dbReference>
<dbReference type="InterPro" id="IPR036890">
    <property type="entry name" value="HATPase_C_sf"/>
</dbReference>
<dbReference type="STRING" id="1196324.A374_06806"/>
<dbReference type="InterPro" id="IPR050351">
    <property type="entry name" value="BphY/WalK/GraS-like"/>
</dbReference>